<sequence length="297" mass="33910">MSEAQKSLRRRVIQFFHDAYKVHRDSNIVFVCGGNSATDMRVRFRAYAEIAIPEYDIFQPEFAMENLFSNNFPEPFDIADFESLVGSLSRGIVIFPEAAGSYAETGYFSAKEELCKKILLVLDSSRQKDDSFISLGPAKKIGQHSIFHPVIQIDYKTPNFEVITERLKRIKLKNTLKMLKWNELSDLSDFEWLCLTHEIVNFLTIATIDDIKFIFNAMSGAHLSLSKLHQVASILVGSKHLLEYGDFGHLRVNPSKQPLLELSDGKVSERHELRLELANLYQDEGWEFKALVDGLPC</sequence>
<evidence type="ECO:0000313" key="1">
    <source>
        <dbReference type="EMBL" id="MEW9305234.1"/>
    </source>
</evidence>
<dbReference type="NCBIfam" id="NF038232">
    <property type="entry name" value="STM3845_fam"/>
    <property type="match status" value="1"/>
</dbReference>
<protein>
    <submittedName>
        <fullName evidence="1">Retron St85 family effector protein</fullName>
    </submittedName>
</protein>
<gene>
    <name evidence="1" type="ORF">ABXS05_06785</name>
</gene>
<proteinExistence type="predicted"/>
<name>A0ABV3PHY3_9HYPH</name>
<dbReference type="Proteomes" id="UP001555786">
    <property type="component" value="Unassembled WGS sequence"/>
</dbReference>
<dbReference type="InterPro" id="IPR049725">
    <property type="entry name" value="STM3845-like"/>
</dbReference>
<evidence type="ECO:0000313" key="2">
    <source>
        <dbReference type="Proteomes" id="UP001555786"/>
    </source>
</evidence>
<keyword evidence="2" id="KW-1185">Reference proteome</keyword>
<reference evidence="1 2" key="1">
    <citation type="submission" date="2024-07" db="EMBL/GenBank/DDBJ databases">
        <title>Description of Labrys sedimenti sp. nov., isolated from a diclofenac-degrading enrichment culture.</title>
        <authorList>
            <person name="Tancsics A."/>
            <person name="Csepanyi A."/>
        </authorList>
    </citation>
    <scope>NUCLEOTIDE SEQUENCE [LARGE SCALE GENOMIC DNA]</scope>
    <source>
        <strain evidence="1 2">LMG 23578</strain>
    </source>
</reference>
<organism evidence="1 2">
    <name type="scientific">Labrys neptuniae</name>
    <dbReference type="NCBI Taxonomy" id="376174"/>
    <lineage>
        <taxon>Bacteria</taxon>
        <taxon>Pseudomonadati</taxon>
        <taxon>Pseudomonadota</taxon>
        <taxon>Alphaproteobacteria</taxon>
        <taxon>Hyphomicrobiales</taxon>
        <taxon>Xanthobacteraceae</taxon>
        <taxon>Labrys</taxon>
    </lineage>
</organism>
<accession>A0ABV3PHY3</accession>
<dbReference type="EMBL" id="JBFNQD010000001">
    <property type="protein sequence ID" value="MEW9305234.1"/>
    <property type="molecule type" value="Genomic_DNA"/>
</dbReference>
<dbReference type="RefSeq" id="WP_367623349.1">
    <property type="nucleotide sequence ID" value="NZ_JBFNQD010000001.1"/>
</dbReference>
<comment type="caution">
    <text evidence="1">The sequence shown here is derived from an EMBL/GenBank/DDBJ whole genome shotgun (WGS) entry which is preliminary data.</text>
</comment>